<reference evidence="1" key="1">
    <citation type="submission" date="2025-08" db="UniProtKB">
        <authorList>
            <consortium name="Ensembl"/>
        </authorList>
    </citation>
    <scope>IDENTIFICATION</scope>
</reference>
<keyword evidence="2" id="KW-1185">Reference proteome</keyword>
<dbReference type="AlphaFoldDB" id="A0A3B4AKE1"/>
<evidence type="ECO:0000313" key="2">
    <source>
        <dbReference type="Proteomes" id="UP000261520"/>
    </source>
</evidence>
<sequence length="202" mass="23153">CFSRFLRKASGTVPSSTGDPLSLLVFNLAIELLAQLVAVHKYYPLRLQHLLILYIQHSLPHVLEKLEHFGYISGYKVNSKTALLLMNIDKQKVSLPPQVHIITEVNYLTFRSVFPAQIAVVKMNILPRKNVKSIWKALIPRELHMKRPDGECALPNFKLYHWAFVSRGRSSWLDHGKNSSWTGIEKDLIEPLGLKDFSRNIN</sequence>
<dbReference type="Ensembl" id="ENSPMGT00000018780.1">
    <property type="protein sequence ID" value="ENSPMGP00000017598.1"/>
    <property type="gene ID" value="ENSPMGG00000014403.1"/>
</dbReference>
<protein>
    <submittedName>
        <fullName evidence="1">Uncharacterized protein</fullName>
    </submittedName>
</protein>
<organism evidence="1 2">
    <name type="scientific">Periophthalmus magnuspinnatus</name>
    <dbReference type="NCBI Taxonomy" id="409849"/>
    <lineage>
        <taxon>Eukaryota</taxon>
        <taxon>Metazoa</taxon>
        <taxon>Chordata</taxon>
        <taxon>Craniata</taxon>
        <taxon>Vertebrata</taxon>
        <taxon>Euteleostomi</taxon>
        <taxon>Actinopterygii</taxon>
        <taxon>Neopterygii</taxon>
        <taxon>Teleostei</taxon>
        <taxon>Neoteleostei</taxon>
        <taxon>Acanthomorphata</taxon>
        <taxon>Gobiaria</taxon>
        <taxon>Gobiiformes</taxon>
        <taxon>Gobioidei</taxon>
        <taxon>Gobiidae</taxon>
        <taxon>Oxudercinae</taxon>
        <taxon>Periophthalmus</taxon>
    </lineage>
</organism>
<dbReference type="STRING" id="409849.ENSPMGP00000017598"/>
<dbReference type="Proteomes" id="UP000261520">
    <property type="component" value="Unplaced"/>
</dbReference>
<accession>A0A3B4AKE1</accession>
<name>A0A3B4AKE1_9GOBI</name>
<proteinExistence type="predicted"/>
<evidence type="ECO:0000313" key="1">
    <source>
        <dbReference type="Ensembl" id="ENSPMGP00000017598.1"/>
    </source>
</evidence>
<reference evidence="1" key="2">
    <citation type="submission" date="2025-09" db="UniProtKB">
        <authorList>
            <consortium name="Ensembl"/>
        </authorList>
    </citation>
    <scope>IDENTIFICATION</scope>
</reference>